<evidence type="ECO:0000313" key="3">
    <source>
        <dbReference type="Proteomes" id="UP000620366"/>
    </source>
</evidence>
<dbReference type="AlphaFoldDB" id="A0A926DCZ9"/>
<protein>
    <submittedName>
        <fullName evidence="2">DUF2344 domain-containing protein</fullName>
    </submittedName>
</protein>
<dbReference type="Pfam" id="PF10105">
    <property type="entry name" value="DUF2344"/>
    <property type="match status" value="1"/>
</dbReference>
<reference evidence="2" key="1">
    <citation type="submission" date="2020-08" db="EMBL/GenBank/DDBJ databases">
        <title>Genome public.</title>
        <authorList>
            <person name="Liu C."/>
            <person name="Sun Q."/>
        </authorList>
    </citation>
    <scope>NUCLEOTIDE SEQUENCE</scope>
    <source>
        <strain evidence="2">BX7</strain>
    </source>
</reference>
<comment type="caution">
    <text evidence="2">The sequence shown here is derived from an EMBL/GenBank/DDBJ whole genome shotgun (WGS) entry which is preliminary data.</text>
</comment>
<name>A0A926DCZ9_9FIRM</name>
<gene>
    <name evidence="2" type="ORF">H8695_04435</name>
</gene>
<dbReference type="EMBL" id="JACRSP010000002">
    <property type="protein sequence ID" value="MBC8535936.1"/>
    <property type="molecule type" value="Genomic_DNA"/>
</dbReference>
<sequence>MESVRIQLVKEGTAVYISHLDFMRCLTRAIKRAGLPVWYTEGFNPHPHLVFALPLSLGFASDTELLDVRLTEPLDHEETARRLNEQLPAGVRVTAVYTPERDFREIAAARYDVKVECDWTPEAVQAVLAEEQLPMEKKSKSGMRTVNIREYMLHVTVEPTSDGVALNALLKAGSEQNLNPELLVMALSARLGEPKYAAYRRRMLYDANLRELK</sequence>
<dbReference type="RefSeq" id="WP_249299676.1">
    <property type="nucleotide sequence ID" value="NZ_JACRSP010000002.1"/>
</dbReference>
<dbReference type="NCBIfam" id="TIGR03936">
    <property type="entry name" value="sam_1_link_chp"/>
    <property type="match status" value="1"/>
</dbReference>
<evidence type="ECO:0000313" key="2">
    <source>
        <dbReference type="EMBL" id="MBC8535936.1"/>
    </source>
</evidence>
<dbReference type="Proteomes" id="UP000620366">
    <property type="component" value="Unassembled WGS sequence"/>
</dbReference>
<dbReference type="InterPro" id="IPR018768">
    <property type="entry name" value="DUF2344"/>
</dbReference>
<evidence type="ECO:0000259" key="1">
    <source>
        <dbReference type="Pfam" id="PF10105"/>
    </source>
</evidence>
<proteinExistence type="predicted"/>
<feature type="domain" description="DUF2344" evidence="1">
    <location>
        <begin position="4"/>
        <end position="180"/>
    </location>
</feature>
<organism evidence="2 3">
    <name type="scientific">Feifania hominis</name>
    <dbReference type="NCBI Taxonomy" id="2763660"/>
    <lineage>
        <taxon>Bacteria</taxon>
        <taxon>Bacillati</taxon>
        <taxon>Bacillota</taxon>
        <taxon>Clostridia</taxon>
        <taxon>Eubacteriales</taxon>
        <taxon>Feifaniaceae</taxon>
        <taxon>Feifania</taxon>
    </lineage>
</organism>
<accession>A0A926DCZ9</accession>
<keyword evidence="3" id="KW-1185">Reference proteome</keyword>